<feature type="domain" description="UspA" evidence="2">
    <location>
        <begin position="16"/>
        <end position="154"/>
    </location>
</feature>
<dbReference type="Pfam" id="PF00582">
    <property type="entry name" value="Usp"/>
    <property type="match status" value="1"/>
</dbReference>
<dbReference type="SUPFAM" id="SSF52402">
    <property type="entry name" value="Adenine nucleotide alpha hydrolases-like"/>
    <property type="match status" value="1"/>
</dbReference>
<keyword evidence="4" id="KW-1185">Reference proteome</keyword>
<dbReference type="InterPro" id="IPR014729">
    <property type="entry name" value="Rossmann-like_a/b/a_fold"/>
</dbReference>
<accession>A0A1E3KY77</accession>
<dbReference type="PANTHER" id="PTHR46268:SF6">
    <property type="entry name" value="UNIVERSAL STRESS PROTEIN UP12"/>
    <property type="match status" value="1"/>
</dbReference>
<proteinExistence type="inferred from homology"/>
<evidence type="ECO:0000256" key="1">
    <source>
        <dbReference type="ARBA" id="ARBA00008791"/>
    </source>
</evidence>
<evidence type="ECO:0000259" key="2">
    <source>
        <dbReference type="Pfam" id="PF00582"/>
    </source>
</evidence>
<organism evidence="3 4">
    <name type="scientific">Paenibacillus nuruki</name>
    <dbReference type="NCBI Taxonomy" id="1886670"/>
    <lineage>
        <taxon>Bacteria</taxon>
        <taxon>Bacillati</taxon>
        <taxon>Bacillota</taxon>
        <taxon>Bacilli</taxon>
        <taxon>Bacillales</taxon>
        <taxon>Paenibacillaceae</taxon>
        <taxon>Paenibacillus</taxon>
    </lineage>
</organism>
<dbReference type="EMBL" id="MDER01000086">
    <property type="protein sequence ID" value="ODP26424.1"/>
    <property type="molecule type" value="Genomic_DNA"/>
</dbReference>
<evidence type="ECO:0000313" key="4">
    <source>
        <dbReference type="Proteomes" id="UP000094578"/>
    </source>
</evidence>
<reference evidence="3 4" key="1">
    <citation type="submission" date="2016-08" db="EMBL/GenBank/DDBJ databases">
        <title>Genome sequencing of Paenibacillus sp. TI45-13ar, isolated from Korean traditional nuruk.</title>
        <authorList>
            <person name="Kim S.-J."/>
        </authorList>
    </citation>
    <scope>NUCLEOTIDE SEQUENCE [LARGE SCALE GENOMIC DNA]</scope>
    <source>
        <strain evidence="3 4">TI45-13ar</strain>
    </source>
</reference>
<dbReference type="STRING" id="1886670.PTI45_04264"/>
<evidence type="ECO:0000313" key="3">
    <source>
        <dbReference type="EMBL" id="ODP26424.1"/>
    </source>
</evidence>
<dbReference type="AlphaFoldDB" id="A0A1E3KY77"/>
<name>A0A1E3KY77_9BACL</name>
<sequence length="154" mass="16872">MNDIQAQEQMPTSSIFNKILVAVDGSEHADRALQKAIELIQALSNKPSLTAVHVNPVMMVAEPPLGIDVDAKLNEEGHEMTEPYRQVLNPTGIQYNINYQTGDPATIICDLANSQNYDLIVMGTRGMSKMSELFLGSVSHKVIQHANCPVLTVK</sequence>
<comment type="similarity">
    <text evidence="1">Belongs to the universal stress protein A family.</text>
</comment>
<dbReference type="Proteomes" id="UP000094578">
    <property type="component" value="Unassembled WGS sequence"/>
</dbReference>
<dbReference type="Gene3D" id="3.40.50.620">
    <property type="entry name" value="HUPs"/>
    <property type="match status" value="1"/>
</dbReference>
<gene>
    <name evidence="3" type="ORF">PTI45_04264</name>
</gene>
<protein>
    <submittedName>
        <fullName evidence="3">Universal stress protein</fullName>
    </submittedName>
</protein>
<comment type="caution">
    <text evidence="3">The sequence shown here is derived from an EMBL/GenBank/DDBJ whole genome shotgun (WGS) entry which is preliminary data.</text>
</comment>
<dbReference type="InterPro" id="IPR006016">
    <property type="entry name" value="UspA"/>
</dbReference>
<dbReference type="RefSeq" id="WP_245703526.1">
    <property type="nucleotide sequence ID" value="NZ_MDER01000086.1"/>
</dbReference>
<dbReference type="InterPro" id="IPR006015">
    <property type="entry name" value="Universal_stress_UspA"/>
</dbReference>
<dbReference type="PANTHER" id="PTHR46268">
    <property type="entry name" value="STRESS RESPONSE PROTEIN NHAX"/>
    <property type="match status" value="1"/>
</dbReference>
<dbReference type="PRINTS" id="PR01438">
    <property type="entry name" value="UNVRSLSTRESS"/>
</dbReference>
<dbReference type="CDD" id="cd00293">
    <property type="entry name" value="USP-like"/>
    <property type="match status" value="1"/>
</dbReference>